<evidence type="ECO:0000256" key="3">
    <source>
        <dbReference type="ARBA" id="ARBA00023163"/>
    </source>
</evidence>
<dbReference type="InterPro" id="IPR018060">
    <property type="entry name" value="HTH_AraC"/>
</dbReference>
<evidence type="ECO:0000259" key="4">
    <source>
        <dbReference type="PROSITE" id="PS01124"/>
    </source>
</evidence>
<dbReference type="InterPro" id="IPR009057">
    <property type="entry name" value="Homeodomain-like_sf"/>
</dbReference>
<dbReference type="Gene3D" id="3.40.50.880">
    <property type="match status" value="1"/>
</dbReference>
<dbReference type="PROSITE" id="PS00041">
    <property type="entry name" value="HTH_ARAC_FAMILY_1"/>
    <property type="match status" value="1"/>
</dbReference>
<dbReference type="Pfam" id="PF01965">
    <property type="entry name" value="DJ-1_PfpI"/>
    <property type="match status" value="1"/>
</dbReference>
<dbReference type="PANTHER" id="PTHR43130">
    <property type="entry name" value="ARAC-FAMILY TRANSCRIPTIONAL REGULATOR"/>
    <property type="match status" value="1"/>
</dbReference>
<accession>A0A919TDV9</accession>
<evidence type="ECO:0000256" key="1">
    <source>
        <dbReference type="ARBA" id="ARBA00023015"/>
    </source>
</evidence>
<keyword evidence="2" id="KW-0238">DNA-binding</keyword>
<dbReference type="SMART" id="SM00342">
    <property type="entry name" value="HTH_ARAC"/>
    <property type="match status" value="1"/>
</dbReference>
<dbReference type="PANTHER" id="PTHR43130:SF3">
    <property type="entry name" value="HTH-TYPE TRANSCRIPTIONAL REGULATOR RV1931C"/>
    <property type="match status" value="1"/>
</dbReference>
<feature type="domain" description="HTH araC/xylS-type" evidence="4">
    <location>
        <begin position="230"/>
        <end position="328"/>
    </location>
</feature>
<dbReference type="EMBL" id="BOQN01000076">
    <property type="protein sequence ID" value="GIM94194.1"/>
    <property type="molecule type" value="Genomic_DNA"/>
</dbReference>
<dbReference type="InterPro" id="IPR029062">
    <property type="entry name" value="Class_I_gatase-like"/>
</dbReference>
<dbReference type="Pfam" id="PF12833">
    <property type="entry name" value="HTH_18"/>
    <property type="match status" value="1"/>
</dbReference>
<dbReference type="PROSITE" id="PS01124">
    <property type="entry name" value="HTH_ARAC_FAMILY_2"/>
    <property type="match status" value="1"/>
</dbReference>
<proteinExistence type="predicted"/>
<reference evidence="5 6" key="1">
    <citation type="submission" date="2021-03" db="EMBL/GenBank/DDBJ databases">
        <title>Whole genome shotgun sequence of Actinoplanes toevensis NBRC 105298.</title>
        <authorList>
            <person name="Komaki H."/>
            <person name="Tamura T."/>
        </authorList>
    </citation>
    <scope>NUCLEOTIDE SEQUENCE [LARGE SCALE GENOMIC DNA]</scope>
    <source>
        <strain evidence="5 6">NBRC 105298</strain>
    </source>
</reference>
<keyword evidence="1" id="KW-0805">Transcription regulation</keyword>
<keyword evidence="6" id="KW-1185">Reference proteome</keyword>
<protein>
    <submittedName>
        <fullName evidence="5">AraC family transcriptional regulator</fullName>
    </submittedName>
</protein>
<dbReference type="Proteomes" id="UP000677082">
    <property type="component" value="Unassembled WGS sequence"/>
</dbReference>
<dbReference type="SUPFAM" id="SSF46689">
    <property type="entry name" value="Homeodomain-like"/>
    <property type="match status" value="2"/>
</dbReference>
<dbReference type="InterPro" id="IPR052158">
    <property type="entry name" value="INH-QAR"/>
</dbReference>
<evidence type="ECO:0000313" key="5">
    <source>
        <dbReference type="EMBL" id="GIM94194.1"/>
    </source>
</evidence>
<keyword evidence="3" id="KW-0804">Transcription</keyword>
<dbReference type="GO" id="GO:0043565">
    <property type="term" value="F:sequence-specific DNA binding"/>
    <property type="evidence" value="ECO:0007669"/>
    <property type="project" value="InterPro"/>
</dbReference>
<dbReference type="InterPro" id="IPR018062">
    <property type="entry name" value="HTH_AraC-typ_CS"/>
</dbReference>
<dbReference type="SUPFAM" id="SSF52317">
    <property type="entry name" value="Class I glutamine amidotransferase-like"/>
    <property type="match status" value="1"/>
</dbReference>
<dbReference type="GO" id="GO:0003700">
    <property type="term" value="F:DNA-binding transcription factor activity"/>
    <property type="evidence" value="ECO:0007669"/>
    <property type="project" value="InterPro"/>
</dbReference>
<evidence type="ECO:0000256" key="2">
    <source>
        <dbReference type="ARBA" id="ARBA00023125"/>
    </source>
</evidence>
<comment type="caution">
    <text evidence="5">The sequence shown here is derived from an EMBL/GenBank/DDBJ whole genome shotgun (WGS) entry which is preliminary data.</text>
</comment>
<dbReference type="CDD" id="cd03137">
    <property type="entry name" value="GATase1_AraC_1"/>
    <property type="match status" value="1"/>
</dbReference>
<sequence>MPHIFKILPIGRMLRHMLRNVAVLALPDVAVFELGVLCELFGYDRTAEGLPGYDFAVCSVDGGPVTTHAGFDVAVRHDLSRLEEADLVAIGPYGYREHEVPPEVLAALRRAHERGAWVMSVCTGAFALGAAGLLDGRRCTTHWLHTARLAERHPAARIDPDVLYVQDGKVLTSAGTAASVDAGLHLVRQEHGTTVATMLARRMVVPPHREGGQAQYIETPLQSIQCETLQPVLTLVLSSLDHPHTVETMADLAHMAPRTFARRFRNETGATPHDWLTNQRLLLARRLLEDSDLGVDAIAVRAGFGSAATLRHHFAQRLSTTPQAYRGTFRSQPV</sequence>
<dbReference type="InterPro" id="IPR002818">
    <property type="entry name" value="DJ-1/PfpI"/>
</dbReference>
<dbReference type="Gene3D" id="1.10.10.60">
    <property type="entry name" value="Homeodomain-like"/>
    <property type="match status" value="1"/>
</dbReference>
<dbReference type="AlphaFoldDB" id="A0A919TDV9"/>
<evidence type="ECO:0000313" key="6">
    <source>
        <dbReference type="Proteomes" id="UP000677082"/>
    </source>
</evidence>
<gene>
    <name evidence="5" type="ORF">Ato02nite_059870</name>
</gene>
<name>A0A919TDV9_9ACTN</name>
<organism evidence="5 6">
    <name type="scientific">Paractinoplanes toevensis</name>
    <dbReference type="NCBI Taxonomy" id="571911"/>
    <lineage>
        <taxon>Bacteria</taxon>
        <taxon>Bacillati</taxon>
        <taxon>Actinomycetota</taxon>
        <taxon>Actinomycetes</taxon>
        <taxon>Micromonosporales</taxon>
        <taxon>Micromonosporaceae</taxon>
        <taxon>Paractinoplanes</taxon>
    </lineage>
</organism>